<dbReference type="Pfam" id="PF08242">
    <property type="entry name" value="Methyltransf_12"/>
    <property type="match status" value="1"/>
</dbReference>
<dbReference type="CDD" id="cd02440">
    <property type="entry name" value="AdoMet_MTases"/>
    <property type="match status" value="1"/>
</dbReference>
<dbReference type="SUPFAM" id="SSF53335">
    <property type="entry name" value="S-adenosyl-L-methionine-dependent methyltransferases"/>
    <property type="match status" value="1"/>
</dbReference>
<dbReference type="Proteomes" id="UP000438699">
    <property type="component" value="Unassembled WGS sequence"/>
</dbReference>
<dbReference type="SUPFAM" id="SSF52540">
    <property type="entry name" value="P-loop containing nucleoside triphosphate hydrolases"/>
    <property type="match status" value="1"/>
</dbReference>
<proteinExistence type="predicted"/>
<organism evidence="2 3">
    <name type="scientific">Pseudodesulfovibrio senegalensis</name>
    <dbReference type="NCBI Taxonomy" id="1721087"/>
    <lineage>
        <taxon>Bacteria</taxon>
        <taxon>Pseudomonadati</taxon>
        <taxon>Thermodesulfobacteriota</taxon>
        <taxon>Desulfovibrionia</taxon>
        <taxon>Desulfovibrionales</taxon>
        <taxon>Desulfovibrionaceae</taxon>
    </lineage>
</organism>
<evidence type="ECO:0000313" key="3">
    <source>
        <dbReference type="Proteomes" id="UP000438699"/>
    </source>
</evidence>
<dbReference type="EMBL" id="WAIE01000003">
    <property type="protein sequence ID" value="KAB1441686.1"/>
    <property type="molecule type" value="Genomic_DNA"/>
</dbReference>
<dbReference type="Gene3D" id="3.40.50.300">
    <property type="entry name" value="P-loop containing nucleotide triphosphate hydrolases"/>
    <property type="match status" value="1"/>
</dbReference>
<keyword evidence="2" id="KW-0489">Methyltransferase</keyword>
<comment type="caution">
    <text evidence="2">The sequence shown here is derived from an EMBL/GenBank/DDBJ whole genome shotgun (WGS) entry which is preliminary data.</text>
</comment>
<dbReference type="InterPro" id="IPR029063">
    <property type="entry name" value="SAM-dependent_MTases_sf"/>
</dbReference>
<dbReference type="OrthoDB" id="9765084at2"/>
<accession>A0A6N6N1J2</accession>
<keyword evidence="3" id="KW-1185">Reference proteome</keyword>
<feature type="domain" description="Methyltransferase type 12" evidence="1">
    <location>
        <begin position="254"/>
        <end position="338"/>
    </location>
</feature>
<reference evidence="2 3" key="1">
    <citation type="journal article" date="2017" name="Int. J. Syst. Evol. Microbiol.">
        <title>Desulfovibrio senegalensis sp. nov., a mesophilic sulfate reducer isolated from marine sediment.</title>
        <authorList>
            <person name="Thioye A."/>
            <person name="Gam Z.B.A."/>
            <person name="Mbengue M."/>
            <person name="Cayol J.L."/>
            <person name="Joseph-Bartoli M."/>
            <person name="Toure-Kane C."/>
            <person name="Labat M."/>
        </authorList>
    </citation>
    <scope>NUCLEOTIDE SEQUENCE [LARGE SCALE GENOMIC DNA]</scope>
    <source>
        <strain evidence="2 3">DSM 101509</strain>
    </source>
</reference>
<dbReference type="GO" id="GO:0032259">
    <property type="term" value="P:methylation"/>
    <property type="evidence" value="ECO:0007669"/>
    <property type="project" value="UniProtKB-KW"/>
</dbReference>
<dbReference type="RefSeq" id="WP_151150778.1">
    <property type="nucleotide sequence ID" value="NZ_WAIE01000003.1"/>
</dbReference>
<dbReference type="InterPro" id="IPR013217">
    <property type="entry name" value="Methyltransf_12"/>
</dbReference>
<dbReference type="Gene3D" id="3.40.50.150">
    <property type="entry name" value="Vaccinia Virus protein VP39"/>
    <property type="match status" value="1"/>
</dbReference>
<keyword evidence="2" id="KW-0808">Transferase</keyword>
<dbReference type="InterPro" id="IPR027417">
    <property type="entry name" value="P-loop_NTPase"/>
</dbReference>
<dbReference type="GO" id="GO:0008168">
    <property type="term" value="F:methyltransferase activity"/>
    <property type="evidence" value="ECO:0007669"/>
    <property type="project" value="UniProtKB-KW"/>
</dbReference>
<evidence type="ECO:0000259" key="1">
    <source>
        <dbReference type="Pfam" id="PF08242"/>
    </source>
</evidence>
<gene>
    <name evidence="2" type="ORF">F8A88_08805</name>
</gene>
<name>A0A6N6N1J2_9BACT</name>
<dbReference type="Pfam" id="PF13671">
    <property type="entry name" value="AAA_33"/>
    <property type="match status" value="1"/>
</dbReference>
<dbReference type="AlphaFoldDB" id="A0A6N6N1J2"/>
<protein>
    <submittedName>
        <fullName evidence="2">Methyltransferase domain-containing protein</fullName>
    </submittedName>
</protein>
<evidence type="ECO:0000313" key="2">
    <source>
        <dbReference type="EMBL" id="KAB1441686.1"/>
    </source>
</evidence>
<sequence length="390" mass="43466">MQYIHSPKAVVIAGAPASGKSTVARTVCDQFDYAFLRLDSINAQVVATLGIDVEELRQPLPAVCREYKALFLAELRRLRYRNIVLEGCRISHPHIFQAFHSALLDSYGEYVMLKCFYLNPDLETRKKLYLLRQAQLAKKAVKDKNKNALNLLAGEQKKGFCDFLEPPLRGFEVVEEQDSIIAYVAATVGAKHPNLPSGHETLLQDIAESGTFNPFYQRVEVGGELLVTGFTDSVKTWNNLLRLGIDFDSKKTCDIGCMHGYFTFKMEEAGAEPLGIDIAEGAIRCARLIAEARGSHARFAVLDSAEGFGEEFDVILALNVLHRVADFPAVCRNLFSAARELVVEIGETQLKEFISLGREHGFRVCQSSKSHRCSDVVGQRTILHLAREAR</sequence>